<protein>
    <submittedName>
        <fullName evidence="2">Uncharacterized protein</fullName>
    </submittedName>
</protein>
<dbReference type="Proteomes" id="UP001164286">
    <property type="component" value="Unassembled WGS sequence"/>
</dbReference>
<evidence type="ECO:0000313" key="3">
    <source>
        <dbReference type="Proteomes" id="UP001164286"/>
    </source>
</evidence>
<reference evidence="2" key="1">
    <citation type="journal article" date="2022" name="G3 (Bethesda)">
        <title>High quality genome of the basidiomycete yeast Dioszegia hungarica PDD-24b-2 isolated from cloud water.</title>
        <authorList>
            <person name="Jarrige D."/>
            <person name="Haridas S."/>
            <person name="Bleykasten-Grosshans C."/>
            <person name="Joly M."/>
            <person name="Nadalig T."/>
            <person name="Sancelme M."/>
            <person name="Vuilleumier S."/>
            <person name="Grigoriev I.V."/>
            <person name="Amato P."/>
            <person name="Bringel F."/>
        </authorList>
    </citation>
    <scope>NUCLEOTIDE SEQUENCE</scope>
    <source>
        <strain evidence="2">PDD-24b-2</strain>
    </source>
</reference>
<gene>
    <name evidence="2" type="ORF">MKK02DRAFT_39804</name>
</gene>
<dbReference type="GeneID" id="77729991"/>
<dbReference type="RefSeq" id="XP_052949277.1">
    <property type="nucleotide sequence ID" value="XM_053090786.1"/>
</dbReference>
<feature type="region of interest" description="Disordered" evidence="1">
    <location>
        <begin position="1"/>
        <end position="137"/>
    </location>
</feature>
<proteinExistence type="predicted"/>
<accession>A0AA38HFF7</accession>
<evidence type="ECO:0000256" key="1">
    <source>
        <dbReference type="SAM" id="MobiDB-lite"/>
    </source>
</evidence>
<evidence type="ECO:0000313" key="2">
    <source>
        <dbReference type="EMBL" id="KAI9639500.1"/>
    </source>
</evidence>
<name>A0AA38HFF7_9TREE</name>
<comment type="caution">
    <text evidence="2">The sequence shown here is derived from an EMBL/GenBank/DDBJ whole genome shotgun (WGS) entry which is preliminary data.</text>
</comment>
<feature type="compositionally biased region" description="Low complexity" evidence="1">
    <location>
        <begin position="1"/>
        <end position="126"/>
    </location>
</feature>
<dbReference type="AlphaFoldDB" id="A0AA38HFF7"/>
<dbReference type="EMBL" id="JAKWFO010000001">
    <property type="protein sequence ID" value="KAI9639500.1"/>
    <property type="molecule type" value="Genomic_DNA"/>
</dbReference>
<organism evidence="2 3">
    <name type="scientific">Dioszegia hungarica</name>
    <dbReference type="NCBI Taxonomy" id="4972"/>
    <lineage>
        <taxon>Eukaryota</taxon>
        <taxon>Fungi</taxon>
        <taxon>Dikarya</taxon>
        <taxon>Basidiomycota</taxon>
        <taxon>Agaricomycotina</taxon>
        <taxon>Tremellomycetes</taxon>
        <taxon>Tremellales</taxon>
        <taxon>Bulleribasidiaceae</taxon>
        <taxon>Dioszegia</taxon>
    </lineage>
</organism>
<keyword evidence="3" id="KW-1185">Reference proteome</keyword>
<sequence>MDPSSSSSGVAVVPSSSSPVGLPSSSSTPLLPATSSSIVLPSSSSPTPSSSASSSSSMANNLPSSSSPTPSSSASYSSPAANNVPSSSSPTPSSSSMVPPSSSSPAPSSSSSTSSSTSVAPSSTSSAPPPPPPAPSIFTTLELAKDVRIKFRPRAQPDTNYALLLGQDVIVGGKDPRKLLAITDPAQFYEWDMWQDRFEGTYVSSCKLTVTAAQTADATFSIKSYETPSGTSGPVKLECTEGIPDPNIPRIKIEMSEGVALTFTNPRLYHGEPQLGGPAKPLITIGGLYPNGRDRIDYTIVYTVPEKGTWGYTKGKAGSTHTYTCTMTIRDNKAQTGDTVFGYARQPITNLYDDSNKAYFDLNQERESEKVVAECNCHKKNGVCVSDQDH</sequence>